<comment type="caution">
    <text evidence="10">The sequence shown here is derived from an EMBL/GenBank/DDBJ whole genome shotgun (WGS) entry which is preliminary data.</text>
</comment>
<dbReference type="EMBL" id="BAAALT010000078">
    <property type="protein sequence ID" value="GAA1805616.1"/>
    <property type="molecule type" value="Genomic_DNA"/>
</dbReference>
<evidence type="ECO:0000256" key="4">
    <source>
        <dbReference type="ARBA" id="ARBA00022840"/>
    </source>
</evidence>
<gene>
    <name evidence="10" type="ORF">GCM10009682_29330</name>
</gene>
<evidence type="ECO:0000313" key="11">
    <source>
        <dbReference type="Proteomes" id="UP001500218"/>
    </source>
</evidence>
<dbReference type="Pfam" id="PF00005">
    <property type="entry name" value="ABC_tran"/>
    <property type="match status" value="1"/>
</dbReference>
<dbReference type="GO" id="GO:0005524">
    <property type="term" value="F:ATP binding"/>
    <property type="evidence" value="ECO:0007669"/>
    <property type="project" value="UniProtKB-KW"/>
</dbReference>
<evidence type="ECO:0000259" key="9">
    <source>
        <dbReference type="PROSITE" id="PS50929"/>
    </source>
</evidence>
<protein>
    <submittedName>
        <fullName evidence="10">ABC transporter ATP-binding protein</fullName>
    </submittedName>
</protein>
<dbReference type="PANTHER" id="PTHR43394:SF1">
    <property type="entry name" value="ATP-BINDING CASSETTE SUB-FAMILY B MEMBER 10, MITOCHONDRIAL"/>
    <property type="match status" value="1"/>
</dbReference>
<evidence type="ECO:0000259" key="8">
    <source>
        <dbReference type="PROSITE" id="PS50893"/>
    </source>
</evidence>
<dbReference type="InterPro" id="IPR027417">
    <property type="entry name" value="P-loop_NTPase"/>
</dbReference>
<evidence type="ECO:0000256" key="5">
    <source>
        <dbReference type="ARBA" id="ARBA00022989"/>
    </source>
</evidence>
<dbReference type="Gene3D" id="1.20.1560.10">
    <property type="entry name" value="ABC transporter type 1, transmembrane domain"/>
    <property type="match status" value="1"/>
</dbReference>
<organism evidence="10 11">
    <name type="scientific">Luedemannella flava</name>
    <dbReference type="NCBI Taxonomy" id="349316"/>
    <lineage>
        <taxon>Bacteria</taxon>
        <taxon>Bacillati</taxon>
        <taxon>Actinomycetota</taxon>
        <taxon>Actinomycetes</taxon>
        <taxon>Micromonosporales</taxon>
        <taxon>Micromonosporaceae</taxon>
        <taxon>Luedemannella</taxon>
    </lineage>
</organism>
<dbReference type="InterPro" id="IPR003593">
    <property type="entry name" value="AAA+_ATPase"/>
</dbReference>
<dbReference type="PROSITE" id="PS50929">
    <property type="entry name" value="ABC_TM1F"/>
    <property type="match status" value="1"/>
</dbReference>
<feature type="transmembrane region" description="Helical" evidence="7">
    <location>
        <begin position="126"/>
        <end position="144"/>
    </location>
</feature>
<name>A0ABN2M0T1_9ACTN</name>
<evidence type="ECO:0000256" key="7">
    <source>
        <dbReference type="SAM" id="Phobius"/>
    </source>
</evidence>
<evidence type="ECO:0000313" key="10">
    <source>
        <dbReference type="EMBL" id="GAA1805616.1"/>
    </source>
</evidence>
<feature type="transmembrane region" description="Helical" evidence="7">
    <location>
        <begin position="12"/>
        <end position="32"/>
    </location>
</feature>
<keyword evidence="11" id="KW-1185">Reference proteome</keyword>
<dbReference type="Proteomes" id="UP001500218">
    <property type="component" value="Unassembled WGS sequence"/>
</dbReference>
<dbReference type="InterPro" id="IPR011527">
    <property type="entry name" value="ABC1_TM_dom"/>
</dbReference>
<dbReference type="SUPFAM" id="SSF90123">
    <property type="entry name" value="ABC transporter transmembrane region"/>
    <property type="match status" value="1"/>
</dbReference>
<sequence>MSAFAATVRRGGGWLPMIGLLSVVDAAGQLALPAALGRCVDAVVAGHDLGPWVAAVAGLIVVSVVADVLDAYAGAACVSRTTAWLRDTLVRHTLAVGPSGANRFDTGDLVSRICANSADAAQAGPAVVVVGTALIPPIGSLVLLALIDPWVAAAFLAGLALVAGVLRAFTRTTARVTGAYQQVQARIAARLAESLAGARTIAGAGTLLAERRRVLGPLAELRAHGDRTWHALSRSSAQAAVVGPLVLVAVLAAGGLGALTGRITPGELFAASRYAVLGAGLGALTGALGRLARARAGVARAAEVLGVEPLRYGSRTLPDRCPGGRLELRDVTVRAGAARLLDGVNLTVPAGALVAVVGRSGSGKSTLAAIATRLRDPDAGEVLLDDVPMADLSHDALRAAVGCAFERPTLVGHTVADALGDNLHRVRAAAGATHAHDFISRLPDGYATPLARTPLSGGETQRLGLARAWPARRLLVLDDATSSVDIVTGMRIASALASGRGARTTVVVTHRPTAAAGADLVVWLAAGSVRAVAPHADLWPDPDYRAVFA</sequence>
<proteinExistence type="predicted"/>
<evidence type="ECO:0000256" key="3">
    <source>
        <dbReference type="ARBA" id="ARBA00022741"/>
    </source>
</evidence>
<feature type="domain" description="ABC transmembrane type-1" evidence="9">
    <location>
        <begin position="18"/>
        <end position="293"/>
    </location>
</feature>
<keyword evidence="4 10" id="KW-0067">ATP-binding</keyword>
<dbReference type="Pfam" id="PF00664">
    <property type="entry name" value="ABC_membrane"/>
    <property type="match status" value="1"/>
</dbReference>
<feature type="transmembrane region" description="Helical" evidence="7">
    <location>
        <begin position="239"/>
        <end position="259"/>
    </location>
</feature>
<dbReference type="Gene3D" id="3.40.50.300">
    <property type="entry name" value="P-loop containing nucleotide triphosphate hydrolases"/>
    <property type="match status" value="1"/>
</dbReference>
<dbReference type="RefSeq" id="WP_344131088.1">
    <property type="nucleotide sequence ID" value="NZ_BAAALT010000078.1"/>
</dbReference>
<dbReference type="SUPFAM" id="SSF52540">
    <property type="entry name" value="P-loop containing nucleoside triphosphate hydrolases"/>
    <property type="match status" value="1"/>
</dbReference>
<comment type="subcellular location">
    <subcellularLocation>
        <location evidence="1">Cell membrane</location>
        <topology evidence="1">Multi-pass membrane protein</topology>
    </subcellularLocation>
</comment>
<evidence type="ECO:0000256" key="2">
    <source>
        <dbReference type="ARBA" id="ARBA00022692"/>
    </source>
</evidence>
<dbReference type="SMART" id="SM00382">
    <property type="entry name" value="AAA"/>
    <property type="match status" value="1"/>
</dbReference>
<evidence type="ECO:0000256" key="1">
    <source>
        <dbReference type="ARBA" id="ARBA00004651"/>
    </source>
</evidence>
<feature type="transmembrane region" description="Helical" evidence="7">
    <location>
        <begin position="52"/>
        <end position="73"/>
    </location>
</feature>
<dbReference type="PANTHER" id="PTHR43394">
    <property type="entry name" value="ATP-DEPENDENT PERMEASE MDL1, MITOCHONDRIAL"/>
    <property type="match status" value="1"/>
</dbReference>
<accession>A0ABN2M0T1</accession>
<feature type="transmembrane region" description="Helical" evidence="7">
    <location>
        <begin position="150"/>
        <end position="169"/>
    </location>
</feature>
<dbReference type="PROSITE" id="PS50893">
    <property type="entry name" value="ABC_TRANSPORTER_2"/>
    <property type="match status" value="1"/>
</dbReference>
<reference evidence="10 11" key="1">
    <citation type="journal article" date="2019" name="Int. J. Syst. Evol. Microbiol.">
        <title>The Global Catalogue of Microorganisms (GCM) 10K type strain sequencing project: providing services to taxonomists for standard genome sequencing and annotation.</title>
        <authorList>
            <consortium name="The Broad Institute Genomics Platform"/>
            <consortium name="The Broad Institute Genome Sequencing Center for Infectious Disease"/>
            <person name="Wu L."/>
            <person name="Ma J."/>
        </authorList>
    </citation>
    <scope>NUCLEOTIDE SEQUENCE [LARGE SCALE GENOMIC DNA]</scope>
    <source>
        <strain evidence="10 11">JCM 13250</strain>
    </source>
</reference>
<keyword evidence="5 7" id="KW-1133">Transmembrane helix</keyword>
<evidence type="ECO:0000256" key="6">
    <source>
        <dbReference type="ARBA" id="ARBA00023136"/>
    </source>
</evidence>
<keyword evidence="3" id="KW-0547">Nucleotide-binding</keyword>
<keyword evidence="2 7" id="KW-0812">Transmembrane</keyword>
<dbReference type="InterPro" id="IPR039421">
    <property type="entry name" value="Type_1_exporter"/>
</dbReference>
<keyword evidence="6 7" id="KW-0472">Membrane</keyword>
<dbReference type="InterPro" id="IPR036640">
    <property type="entry name" value="ABC1_TM_sf"/>
</dbReference>
<dbReference type="InterPro" id="IPR003439">
    <property type="entry name" value="ABC_transporter-like_ATP-bd"/>
</dbReference>
<feature type="transmembrane region" description="Helical" evidence="7">
    <location>
        <begin position="271"/>
        <end position="292"/>
    </location>
</feature>
<dbReference type="CDD" id="cd03228">
    <property type="entry name" value="ABCC_MRP_Like"/>
    <property type="match status" value="1"/>
</dbReference>
<feature type="domain" description="ABC transporter" evidence="8">
    <location>
        <begin position="326"/>
        <end position="549"/>
    </location>
</feature>